<gene>
    <name evidence="9" type="ORF">J2S13_002240</name>
</gene>
<evidence type="ECO:0000256" key="3">
    <source>
        <dbReference type="ARBA" id="ARBA00022448"/>
    </source>
</evidence>
<keyword evidence="4" id="KW-0309">Germination</keyword>
<evidence type="ECO:0000256" key="8">
    <source>
        <dbReference type="SAM" id="Phobius"/>
    </source>
</evidence>
<dbReference type="InterPro" id="IPR004761">
    <property type="entry name" value="Spore_GerAB"/>
</dbReference>
<reference evidence="9" key="1">
    <citation type="submission" date="2023-07" db="EMBL/GenBank/DDBJ databases">
        <title>Genomic Encyclopedia of Type Strains, Phase IV (KMG-IV): sequencing the most valuable type-strain genomes for metagenomic binning, comparative biology and taxonomic classification.</title>
        <authorList>
            <person name="Goeker M."/>
        </authorList>
    </citation>
    <scope>NUCLEOTIDE SEQUENCE</scope>
    <source>
        <strain evidence="9">DSM 23947</strain>
    </source>
</reference>
<feature type="transmembrane region" description="Helical" evidence="8">
    <location>
        <begin position="218"/>
        <end position="240"/>
    </location>
</feature>
<feature type="transmembrane region" description="Helical" evidence="8">
    <location>
        <begin position="308"/>
        <end position="325"/>
    </location>
</feature>
<keyword evidence="3" id="KW-0813">Transport</keyword>
<feature type="transmembrane region" description="Helical" evidence="8">
    <location>
        <begin position="271"/>
        <end position="296"/>
    </location>
</feature>
<feature type="transmembrane region" description="Helical" evidence="8">
    <location>
        <begin position="337"/>
        <end position="357"/>
    </location>
</feature>
<keyword evidence="7 8" id="KW-0472">Membrane</keyword>
<evidence type="ECO:0000313" key="9">
    <source>
        <dbReference type="EMBL" id="MDQ0215820.1"/>
    </source>
</evidence>
<evidence type="ECO:0000256" key="2">
    <source>
        <dbReference type="ARBA" id="ARBA00007998"/>
    </source>
</evidence>
<comment type="similarity">
    <text evidence="2">Belongs to the amino acid-polyamine-organocation (APC) superfamily. Spore germination protein (SGP) (TC 2.A.3.9) family.</text>
</comment>
<dbReference type="PANTHER" id="PTHR34975:SF2">
    <property type="entry name" value="SPORE GERMINATION PROTEIN A2"/>
    <property type="match status" value="1"/>
</dbReference>
<dbReference type="Gene3D" id="1.20.1740.10">
    <property type="entry name" value="Amino acid/polyamine transporter I"/>
    <property type="match status" value="1"/>
</dbReference>
<evidence type="ECO:0000256" key="6">
    <source>
        <dbReference type="ARBA" id="ARBA00022989"/>
    </source>
</evidence>
<protein>
    <submittedName>
        <fullName evidence="9">Spore germination protein KB</fullName>
    </submittedName>
</protein>
<feature type="transmembrane region" description="Helical" evidence="8">
    <location>
        <begin position="40"/>
        <end position="61"/>
    </location>
</feature>
<dbReference type="GO" id="GO:0009847">
    <property type="term" value="P:spore germination"/>
    <property type="evidence" value="ECO:0007669"/>
    <property type="project" value="InterPro"/>
</dbReference>
<keyword evidence="10" id="KW-1185">Reference proteome</keyword>
<sequence>MHSHFNISAHQFFILIILYSVGTVILHTPSPLADIANQDAWLAAILGTCIGLVLVSLYIKVGSIFPNLTLDRVNEKLLGKWGGKIINFTFFFWALLSAGETTFFVGDFFNTFWMPDTPLVALNILYGVIVILAVRVGVESFARSVEILFIPFVLLLIILIISILPQTNIQNIQPVLGEGMKPVLHATFFYVGMFSMSPVMFLMIFPSFINHREAAIKAFYKGTWIGGIILIIIIILNILVLGPESTARHFAPSYTLAKKINVANFLTRIEAIIALVWVITSYIRTVMYFYVAVAVLANIFEIKDHRPLTMPLGIIFIFLSLIVYPDVQAVGQYNKEIWFFYASTYGLIMPILLLSIAKIQKTGKIS</sequence>
<dbReference type="GO" id="GO:0016020">
    <property type="term" value="C:membrane"/>
    <property type="evidence" value="ECO:0007669"/>
    <property type="project" value="UniProtKB-SubCell"/>
</dbReference>
<name>A0AAJ1WJM4_9BACI</name>
<feature type="transmembrane region" description="Helical" evidence="8">
    <location>
        <begin position="145"/>
        <end position="164"/>
    </location>
</feature>
<accession>A0AAJ1WJM4</accession>
<organism evidence="9 10">
    <name type="scientific">Oikeobacillus pervagus</name>
    <dbReference type="NCBI Taxonomy" id="1325931"/>
    <lineage>
        <taxon>Bacteria</taxon>
        <taxon>Bacillati</taxon>
        <taxon>Bacillota</taxon>
        <taxon>Bacilli</taxon>
        <taxon>Bacillales</taxon>
        <taxon>Bacillaceae</taxon>
        <taxon>Oikeobacillus</taxon>
    </lineage>
</organism>
<dbReference type="AlphaFoldDB" id="A0AAJ1WJM4"/>
<evidence type="ECO:0000256" key="1">
    <source>
        <dbReference type="ARBA" id="ARBA00004141"/>
    </source>
</evidence>
<dbReference type="RefSeq" id="WP_307257820.1">
    <property type="nucleotide sequence ID" value="NZ_JAUSUC010000027.1"/>
</dbReference>
<evidence type="ECO:0000256" key="4">
    <source>
        <dbReference type="ARBA" id="ARBA00022544"/>
    </source>
</evidence>
<comment type="subcellular location">
    <subcellularLocation>
        <location evidence="1">Membrane</location>
        <topology evidence="1">Multi-pass membrane protein</topology>
    </subcellularLocation>
</comment>
<keyword evidence="5 8" id="KW-0812">Transmembrane</keyword>
<dbReference type="NCBIfam" id="TIGR00912">
    <property type="entry name" value="2A0309"/>
    <property type="match status" value="1"/>
</dbReference>
<comment type="caution">
    <text evidence="9">The sequence shown here is derived from an EMBL/GenBank/DDBJ whole genome shotgun (WGS) entry which is preliminary data.</text>
</comment>
<evidence type="ECO:0000256" key="5">
    <source>
        <dbReference type="ARBA" id="ARBA00022692"/>
    </source>
</evidence>
<feature type="transmembrane region" description="Helical" evidence="8">
    <location>
        <begin position="12"/>
        <end position="28"/>
    </location>
</feature>
<evidence type="ECO:0000256" key="7">
    <source>
        <dbReference type="ARBA" id="ARBA00023136"/>
    </source>
</evidence>
<keyword evidence="6 8" id="KW-1133">Transmembrane helix</keyword>
<dbReference type="PANTHER" id="PTHR34975">
    <property type="entry name" value="SPORE GERMINATION PROTEIN A2"/>
    <property type="match status" value="1"/>
</dbReference>
<feature type="transmembrane region" description="Helical" evidence="8">
    <location>
        <begin position="119"/>
        <end position="138"/>
    </location>
</feature>
<dbReference type="Pfam" id="PF03845">
    <property type="entry name" value="Spore_permease"/>
    <property type="match status" value="1"/>
</dbReference>
<dbReference type="EMBL" id="JAUSUC010000027">
    <property type="protein sequence ID" value="MDQ0215820.1"/>
    <property type="molecule type" value="Genomic_DNA"/>
</dbReference>
<evidence type="ECO:0000313" key="10">
    <source>
        <dbReference type="Proteomes" id="UP001237207"/>
    </source>
</evidence>
<feature type="transmembrane region" description="Helical" evidence="8">
    <location>
        <begin position="184"/>
        <end position="206"/>
    </location>
</feature>
<feature type="transmembrane region" description="Helical" evidence="8">
    <location>
        <begin position="81"/>
        <end position="99"/>
    </location>
</feature>
<proteinExistence type="inferred from homology"/>
<dbReference type="Proteomes" id="UP001237207">
    <property type="component" value="Unassembled WGS sequence"/>
</dbReference>